<name>A0A1A8ZQD0_PLAOA</name>
<keyword evidence="4" id="KW-1185">Reference proteome</keyword>
<organism evidence="2 3">
    <name type="scientific">Plasmodium ovale wallikeri</name>
    <dbReference type="NCBI Taxonomy" id="864142"/>
    <lineage>
        <taxon>Eukaryota</taxon>
        <taxon>Sar</taxon>
        <taxon>Alveolata</taxon>
        <taxon>Apicomplexa</taxon>
        <taxon>Aconoidasida</taxon>
        <taxon>Haemosporida</taxon>
        <taxon>Plasmodiidae</taxon>
        <taxon>Plasmodium</taxon>
        <taxon>Plasmodium (Plasmodium)</taxon>
    </lineage>
</organism>
<accession>A0A1A8ZQD0</accession>
<evidence type="ECO:0000313" key="4">
    <source>
        <dbReference type="Proteomes" id="UP000078555"/>
    </source>
</evidence>
<reference evidence="2" key="1">
    <citation type="submission" date="2016-05" db="EMBL/GenBank/DDBJ databases">
        <authorList>
            <person name="Lavstsen T."/>
            <person name="Jespersen J.S."/>
        </authorList>
    </citation>
    <scope>NUCLEOTIDE SEQUENCE [LARGE SCALE GENOMIC DNA]</scope>
</reference>
<dbReference type="AlphaFoldDB" id="A0A1A8ZQD0"/>
<protein>
    <submittedName>
        <fullName evidence="2">Uncharacterized protein</fullName>
    </submittedName>
</protein>
<gene>
    <name evidence="1" type="ORF">POVWA1_051850</name>
    <name evidence="2" type="ORF">POVWA2_051220</name>
</gene>
<dbReference type="EMBL" id="FLRE01000181">
    <property type="protein sequence ID" value="SBT46037.1"/>
    <property type="molecule type" value="Genomic_DNA"/>
</dbReference>
<evidence type="ECO:0000313" key="3">
    <source>
        <dbReference type="Proteomes" id="UP000078550"/>
    </source>
</evidence>
<proteinExistence type="predicted"/>
<evidence type="ECO:0000313" key="1">
    <source>
        <dbReference type="EMBL" id="SBT45452.1"/>
    </source>
</evidence>
<reference evidence="3 4" key="2">
    <citation type="submission" date="2016-05" db="EMBL/GenBank/DDBJ databases">
        <authorList>
            <person name="Naeem Raeece"/>
        </authorList>
    </citation>
    <scope>NUCLEOTIDE SEQUENCE [LARGE SCALE GENOMIC DNA]</scope>
</reference>
<dbReference type="Proteomes" id="UP000078555">
    <property type="component" value="Unassembled WGS sequence"/>
</dbReference>
<dbReference type="EMBL" id="FLRD01000137">
    <property type="protein sequence ID" value="SBT45452.1"/>
    <property type="molecule type" value="Genomic_DNA"/>
</dbReference>
<evidence type="ECO:0000313" key="2">
    <source>
        <dbReference type="EMBL" id="SBT46037.1"/>
    </source>
</evidence>
<sequence>MSIFILSREGSTFSVRACYISSLSLGVCVNTHSEKHTCVENCNRYRAYTCKWALVKSEQNMQTTPLSLRETAYPHTIKSKHAPEHKCMRV</sequence>
<dbReference type="Proteomes" id="UP000078550">
    <property type="component" value="Unassembled WGS sequence"/>
</dbReference>